<proteinExistence type="predicted"/>
<evidence type="ECO:0000313" key="1">
    <source>
        <dbReference type="EMBL" id="ODA31090.1"/>
    </source>
</evidence>
<protein>
    <submittedName>
        <fullName evidence="1">DUF1257 domain-containing protein</fullName>
    </submittedName>
</protein>
<dbReference type="EMBL" id="LYDR01000093">
    <property type="protein sequence ID" value="ODA31090.1"/>
    <property type="molecule type" value="Genomic_DNA"/>
</dbReference>
<accession>A0A1C3ED04</accession>
<gene>
    <name evidence="1" type="ORF">A6X21_23155</name>
</gene>
<keyword evidence="2" id="KW-1185">Reference proteome</keyword>
<organism evidence="1 2">
    <name type="scientific">Planctopirus hydrillae</name>
    <dbReference type="NCBI Taxonomy" id="1841610"/>
    <lineage>
        <taxon>Bacteria</taxon>
        <taxon>Pseudomonadati</taxon>
        <taxon>Planctomycetota</taxon>
        <taxon>Planctomycetia</taxon>
        <taxon>Planctomycetales</taxon>
        <taxon>Planctomycetaceae</taxon>
        <taxon>Planctopirus</taxon>
    </lineage>
</organism>
<dbReference type="AlphaFoldDB" id="A0A1C3ED04"/>
<comment type="caution">
    <text evidence="1">The sequence shown here is derived from an EMBL/GenBank/DDBJ whole genome shotgun (WGS) entry which is preliminary data.</text>
</comment>
<evidence type="ECO:0000313" key="2">
    <source>
        <dbReference type="Proteomes" id="UP000094828"/>
    </source>
</evidence>
<dbReference type="OrthoDB" id="274993at2"/>
<sequence length="120" mass="13535">MSHLVTIKTQVKDITAIRQACVRLQLAPPCEGNARIYNQECSGWLVELPGWRFPVVCQTETGDLQYDNFQGHWGDPQRLDAFLQHYAVAKATLEAHRQGHTVQERLEQNGAIRLTIGLPA</sequence>
<reference evidence="1 2" key="1">
    <citation type="submission" date="2016-05" db="EMBL/GenBank/DDBJ databases">
        <title>Genomic and physiological characterization of Planctopirus sp. isolated from fresh water lake.</title>
        <authorList>
            <person name="Subhash Y."/>
            <person name="Ramana C."/>
        </authorList>
    </citation>
    <scope>NUCLEOTIDE SEQUENCE [LARGE SCALE GENOMIC DNA]</scope>
    <source>
        <strain evidence="1 2">JC280</strain>
    </source>
</reference>
<dbReference type="RefSeq" id="WP_068848070.1">
    <property type="nucleotide sequence ID" value="NZ_LYDR01000093.1"/>
</dbReference>
<name>A0A1C3ED04_9PLAN</name>
<dbReference type="Proteomes" id="UP000094828">
    <property type="component" value="Unassembled WGS sequence"/>
</dbReference>
<dbReference type="STRING" id="1841610.A6X21_23155"/>